<organism evidence="1 2">
    <name type="scientific">Propionibacterium acidifaciens F0233</name>
    <dbReference type="NCBI Taxonomy" id="553198"/>
    <lineage>
        <taxon>Bacteria</taxon>
        <taxon>Bacillati</taxon>
        <taxon>Actinomycetota</taxon>
        <taxon>Actinomycetes</taxon>
        <taxon>Propionibacteriales</taxon>
        <taxon>Propionibacteriaceae</taxon>
        <taxon>Propionibacterium</taxon>
    </lineage>
</organism>
<proteinExistence type="predicted"/>
<name>U2QRC2_9ACTN</name>
<dbReference type="EMBL" id="ACVN02000125">
    <property type="protein sequence ID" value="ERK59076.1"/>
    <property type="molecule type" value="Genomic_DNA"/>
</dbReference>
<evidence type="ECO:0000313" key="2">
    <source>
        <dbReference type="Proteomes" id="UP000017052"/>
    </source>
</evidence>
<dbReference type="AlphaFoldDB" id="U2QRC2"/>
<comment type="caution">
    <text evidence="1">The sequence shown here is derived from an EMBL/GenBank/DDBJ whole genome shotgun (WGS) entry which is preliminary data.</text>
</comment>
<keyword evidence="2" id="KW-1185">Reference proteome</keyword>
<gene>
    <name evidence="1" type="ORF">HMPREF0682_2821</name>
</gene>
<evidence type="ECO:0000313" key="1">
    <source>
        <dbReference type="EMBL" id="ERK59076.1"/>
    </source>
</evidence>
<protein>
    <submittedName>
        <fullName evidence="1">Uncharacterized protein</fullName>
    </submittedName>
</protein>
<accession>U2QRC2</accession>
<sequence length="71" mass="7418">MGAIMSSNGVSPRFRYMAKGADGAEGTIVIRNGEWLAVTWPGEGHSPDENVFPGSERLGQILPSGPVCSTA</sequence>
<reference evidence="1" key="1">
    <citation type="submission" date="2013-08" db="EMBL/GenBank/DDBJ databases">
        <authorList>
            <person name="Durkin A.S."/>
            <person name="Haft D.R."/>
            <person name="McCorrison J."/>
            <person name="Torralba M."/>
            <person name="Gillis M."/>
            <person name="Haft D.H."/>
            <person name="Methe B."/>
            <person name="Sutton G."/>
            <person name="Nelson K.E."/>
        </authorList>
    </citation>
    <scope>NUCLEOTIDE SEQUENCE [LARGE SCALE GENOMIC DNA]</scope>
    <source>
        <strain evidence="1">F0233</strain>
    </source>
</reference>
<dbReference type="Proteomes" id="UP000017052">
    <property type="component" value="Unassembled WGS sequence"/>
</dbReference>